<dbReference type="PANTHER" id="PTHR23526">
    <property type="entry name" value="INTEGRAL MEMBRANE TRANSPORT PROTEIN-RELATED"/>
    <property type="match status" value="1"/>
</dbReference>
<dbReference type="SUPFAM" id="SSF103473">
    <property type="entry name" value="MFS general substrate transporter"/>
    <property type="match status" value="2"/>
</dbReference>
<feature type="transmembrane region" description="Helical" evidence="2">
    <location>
        <begin position="170"/>
        <end position="192"/>
    </location>
</feature>
<accession>A0A7I8DL00</accession>
<name>A0A7I8DL00_9FIRM</name>
<keyword evidence="4" id="KW-1185">Reference proteome</keyword>
<feature type="transmembrane region" description="Helical" evidence="2">
    <location>
        <begin position="300"/>
        <end position="317"/>
    </location>
</feature>
<feature type="transmembrane region" description="Helical" evidence="2">
    <location>
        <begin position="44"/>
        <end position="67"/>
    </location>
</feature>
<evidence type="ECO:0000313" key="4">
    <source>
        <dbReference type="Proteomes" id="UP000515703"/>
    </source>
</evidence>
<dbReference type="GO" id="GO:0022857">
    <property type="term" value="F:transmembrane transporter activity"/>
    <property type="evidence" value="ECO:0007669"/>
    <property type="project" value="InterPro"/>
</dbReference>
<feature type="transmembrane region" description="Helical" evidence="2">
    <location>
        <begin position="270"/>
        <end position="288"/>
    </location>
</feature>
<sequence>MKLQKDKNTDPELLDNEQAEILQHAKKPLFAFFKNFHSDRNFNLFLIAGLFAGVGGGINSSIFNNYLNDIFKLSENTRGFLEVPREAPGFFIMVILAALSFLGDVRIAMFGMAAAGLGMLGLGMLSPTFAFMIIWMMMYSLGTHMVMPVTPSIGMSLSNQESFGARLGTISAFSLSGSIVAYVFIFLGFNFLHITYQTAFITGTVFYLFAAFSMGLMKRGKSETRKVKFIFRKRYTLYYVLSVISGARNQIFMTFAPWVLIKVFGVKPQLFAILGMVVALVSIGTRKLIGKLIDTRGERFVLTVEAVLLFAICLGYAFSARIFSFGVAAVIIAGCYVIDNSMSAVEMARSTYVRKIAVDLADVTPTLSTGVSLQHIASMVIPVFGGLLWAAIGYQAVFIAAAVIAFLNLILSRKITLEV</sequence>
<keyword evidence="2" id="KW-1133">Transmembrane helix</keyword>
<evidence type="ECO:0000313" key="3">
    <source>
        <dbReference type="EMBL" id="BCJ99002.1"/>
    </source>
</evidence>
<dbReference type="Proteomes" id="UP000515703">
    <property type="component" value="Chromosome"/>
</dbReference>
<feature type="transmembrane region" description="Helical" evidence="2">
    <location>
        <begin position="237"/>
        <end position="258"/>
    </location>
</feature>
<dbReference type="AlphaFoldDB" id="A0A7I8DL00"/>
<feature type="transmembrane region" description="Helical" evidence="2">
    <location>
        <begin position="87"/>
        <end position="105"/>
    </location>
</feature>
<organism evidence="3 4">
    <name type="scientific">Anaerocolumna chitinilytica</name>
    <dbReference type="NCBI Taxonomy" id="1727145"/>
    <lineage>
        <taxon>Bacteria</taxon>
        <taxon>Bacillati</taxon>
        <taxon>Bacillota</taxon>
        <taxon>Clostridia</taxon>
        <taxon>Lachnospirales</taxon>
        <taxon>Lachnospiraceae</taxon>
        <taxon>Anaerocolumna</taxon>
    </lineage>
</organism>
<keyword evidence="2" id="KW-0472">Membrane</keyword>
<evidence type="ECO:0000256" key="2">
    <source>
        <dbReference type="SAM" id="Phobius"/>
    </source>
</evidence>
<dbReference type="RefSeq" id="WP_185259288.1">
    <property type="nucleotide sequence ID" value="NZ_AP023368.1"/>
</dbReference>
<dbReference type="Gene3D" id="1.20.1250.20">
    <property type="entry name" value="MFS general substrate transporter like domains"/>
    <property type="match status" value="2"/>
</dbReference>
<protein>
    <submittedName>
        <fullName evidence="3">MFS transporter</fullName>
    </submittedName>
</protein>
<dbReference type="InterPro" id="IPR011701">
    <property type="entry name" value="MFS"/>
</dbReference>
<gene>
    <name evidence="3" type="ORF">bsdcttw_20430</name>
</gene>
<dbReference type="EMBL" id="AP023368">
    <property type="protein sequence ID" value="BCJ99002.1"/>
    <property type="molecule type" value="Genomic_DNA"/>
</dbReference>
<comment type="subcellular location">
    <subcellularLocation>
        <location evidence="1">Cell membrane</location>
        <topology evidence="1">Multi-pass membrane protein</topology>
    </subcellularLocation>
</comment>
<feature type="transmembrane region" description="Helical" evidence="2">
    <location>
        <begin position="198"/>
        <end position="216"/>
    </location>
</feature>
<keyword evidence="2" id="KW-0812">Transmembrane</keyword>
<dbReference type="InterPro" id="IPR036259">
    <property type="entry name" value="MFS_trans_sf"/>
</dbReference>
<feature type="transmembrane region" description="Helical" evidence="2">
    <location>
        <begin position="112"/>
        <end position="135"/>
    </location>
</feature>
<dbReference type="Pfam" id="PF07690">
    <property type="entry name" value="MFS_1"/>
    <property type="match status" value="1"/>
</dbReference>
<dbReference type="PANTHER" id="PTHR23526:SF2">
    <property type="entry name" value="MAJOR FACILITATOR SUPERFAMILY (MFS) PROFILE DOMAIN-CONTAINING PROTEIN"/>
    <property type="match status" value="1"/>
</dbReference>
<dbReference type="GO" id="GO:0005886">
    <property type="term" value="C:plasma membrane"/>
    <property type="evidence" value="ECO:0007669"/>
    <property type="project" value="UniProtKB-SubCell"/>
</dbReference>
<feature type="transmembrane region" description="Helical" evidence="2">
    <location>
        <begin position="387"/>
        <end position="411"/>
    </location>
</feature>
<dbReference type="InterPro" id="IPR052528">
    <property type="entry name" value="Sugar_transport-like"/>
</dbReference>
<proteinExistence type="predicted"/>
<evidence type="ECO:0000256" key="1">
    <source>
        <dbReference type="ARBA" id="ARBA00004651"/>
    </source>
</evidence>
<reference evidence="3 4" key="1">
    <citation type="submission" date="2020-08" db="EMBL/GenBank/DDBJ databases">
        <title>Draft genome sequencing of an Anaerocolumna strain isolated from anoxic soil subjected to BSD treatment.</title>
        <authorList>
            <person name="Uek A."/>
            <person name="Tonouchi A."/>
        </authorList>
    </citation>
    <scope>NUCLEOTIDE SEQUENCE [LARGE SCALE GENOMIC DNA]</scope>
    <source>
        <strain evidence="3 4">CTTW</strain>
    </source>
</reference>
<reference evidence="3 4" key="2">
    <citation type="submission" date="2020-08" db="EMBL/GenBank/DDBJ databases">
        <authorList>
            <person name="Ueki A."/>
            <person name="Tonouchi A."/>
        </authorList>
    </citation>
    <scope>NUCLEOTIDE SEQUENCE [LARGE SCALE GENOMIC DNA]</scope>
    <source>
        <strain evidence="3 4">CTTW</strain>
    </source>
</reference>
<dbReference type="KEGG" id="acht:bsdcttw_20430"/>